<feature type="transmembrane region" description="Helical" evidence="5">
    <location>
        <begin position="111"/>
        <end position="136"/>
    </location>
</feature>
<dbReference type="STRING" id="7719.ENSCINP00000034314"/>
<dbReference type="GO" id="GO:0005794">
    <property type="term" value="C:Golgi apparatus"/>
    <property type="evidence" value="ECO:0000318"/>
    <property type="project" value="GO_Central"/>
</dbReference>
<organism evidence="7 8">
    <name type="scientific">Ciona intestinalis</name>
    <name type="common">Transparent sea squirt</name>
    <name type="synonym">Ascidia intestinalis</name>
    <dbReference type="NCBI Taxonomy" id="7719"/>
    <lineage>
        <taxon>Eukaryota</taxon>
        <taxon>Metazoa</taxon>
        <taxon>Chordata</taxon>
        <taxon>Tunicata</taxon>
        <taxon>Ascidiacea</taxon>
        <taxon>Phlebobranchia</taxon>
        <taxon>Cionidae</taxon>
        <taxon>Ciona</taxon>
    </lineage>
</organism>
<evidence type="ECO:0000313" key="8">
    <source>
        <dbReference type="Proteomes" id="UP000008144"/>
    </source>
</evidence>
<dbReference type="GO" id="GO:0005793">
    <property type="term" value="C:endoplasmic reticulum-Golgi intermediate compartment"/>
    <property type="evidence" value="ECO:0000318"/>
    <property type="project" value="GO_Central"/>
</dbReference>
<evidence type="ECO:0000256" key="2">
    <source>
        <dbReference type="ARBA" id="ARBA00022692"/>
    </source>
</evidence>
<dbReference type="InterPro" id="IPR050186">
    <property type="entry name" value="TPT_transporter"/>
</dbReference>
<evidence type="ECO:0000313" key="7">
    <source>
        <dbReference type="Ensembl" id="ENSCINP00000034314.1"/>
    </source>
</evidence>
<evidence type="ECO:0000259" key="6">
    <source>
        <dbReference type="Pfam" id="PF03151"/>
    </source>
</evidence>
<reference evidence="7" key="2">
    <citation type="submission" date="2025-08" db="UniProtKB">
        <authorList>
            <consortium name="Ensembl"/>
        </authorList>
    </citation>
    <scope>IDENTIFICATION</scope>
</reference>
<dbReference type="GO" id="GO:0015297">
    <property type="term" value="F:antiporter activity"/>
    <property type="evidence" value="ECO:0000318"/>
    <property type="project" value="GO_Central"/>
</dbReference>
<gene>
    <name evidence="7" type="primary">LOC100181275</name>
</gene>
<dbReference type="GO" id="GO:0015786">
    <property type="term" value="P:UDP-glucose transmembrane transport"/>
    <property type="evidence" value="ECO:0000318"/>
    <property type="project" value="GO_Central"/>
</dbReference>
<feature type="transmembrane region" description="Helical" evidence="5">
    <location>
        <begin position="167"/>
        <end position="185"/>
    </location>
</feature>
<protein>
    <submittedName>
        <fullName evidence="7">Solute carrier family 35 member C2</fullName>
    </submittedName>
</protein>
<keyword evidence="3 5" id="KW-1133">Transmembrane helix</keyword>
<dbReference type="GO" id="GO:0016020">
    <property type="term" value="C:membrane"/>
    <property type="evidence" value="ECO:0007669"/>
    <property type="project" value="UniProtKB-SubCell"/>
</dbReference>
<dbReference type="Ensembl" id="ENSCINT00000031396.1">
    <property type="protein sequence ID" value="ENSCINP00000034314.1"/>
    <property type="gene ID" value="ENSCING00000024552.1"/>
</dbReference>
<evidence type="ECO:0000256" key="1">
    <source>
        <dbReference type="ARBA" id="ARBA00004141"/>
    </source>
</evidence>
<keyword evidence="4 5" id="KW-0472">Membrane</keyword>
<dbReference type="GeneTree" id="ENSGT00510000048078"/>
<keyword evidence="2 5" id="KW-0812">Transmembrane</keyword>
<dbReference type="Proteomes" id="UP000008144">
    <property type="component" value="Unassembled WGS sequence"/>
</dbReference>
<dbReference type="OMA" id="RETYIRS"/>
<feature type="transmembrane region" description="Helical" evidence="5">
    <location>
        <begin position="12"/>
        <end position="33"/>
    </location>
</feature>
<feature type="transmembrane region" description="Helical" evidence="5">
    <location>
        <begin position="48"/>
        <end position="68"/>
    </location>
</feature>
<feature type="transmembrane region" description="Helical" evidence="5">
    <location>
        <begin position="143"/>
        <end position="161"/>
    </location>
</feature>
<feature type="transmembrane region" description="Helical" evidence="5">
    <location>
        <begin position="88"/>
        <end position="105"/>
    </location>
</feature>
<evidence type="ECO:0000256" key="5">
    <source>
        <dbReference type="SAM" id="Phobius"/>
    </source>
</evidence>
<reference evidence="8" key="1">
    <citation type="journal article" date="2002" name="Science">
        <title>The draft genome of Ciona intestinalis: insights into chordate and vertebrate origins.</title>
        <authorList>
            <person name="Dehal P."/>
            <person name="Satou Y."/>
            <person name="Campbell R.K."/>
            <person name="Chapman J."/>
            <person name="Degnan B."/>
            <person name="De Tomaso A."/>
            <person name="Davidson B."/>
            <person name="Di Gregorio A."/>
            <person name="Gelpke M."/>
            <person name="Goodstein D.M."/>
            <person name="Harafuji N."/>
            <person name="Hastings K.E."/>
            <person name="Ho I."/>
            <person name="Hotta K."/>
            <person name="Huang W."/>
            <person name="Kawashima T."/>
            <person name="Lemaire P."/>
            <person name="Martinez D."/>
            <person name="Meinertzhagen I.A."/>
            <person name="Necula S."/>
            <person name="Nonaka M."/>
            <person name="Putnam N."/>
            <person name="Rash S."/>
            <person name="Saiga H."/>
            <person name="Satake M."/>
            <person name="Terry A."/>
            <person name="Yamada L."/>
            <person name="Wang H.G."/>
            <person name="Awazu S."/>
            <person name="Azumi K."/>
            <person name="Boore J."/>
            <person name="Branno M."/>
            <person name="Chin-Bow S."/>
            <person name="DeSantis R."/>
            <person name="Doyle S."/>
            <person name="Francino P."/>
            <person name="Keys D.N."/>
            <person name="Haga S."/>
            <person name="Hayashi H."/>
            <person name="Hino K."/>
            <person name="Imai K.S."/>
            <person name="Inaba K."/>
            <person name="Kano S."/>
            <person name="Kobayashi K."/>
            <person name="Kobayashi M."/>
            <person name="Lee B.I."/>
            <person name="Makabe K.W."/>
            <person name="Manohar C."/>
            <person name="Matassi G."/>
            <person name="Medina M."/>
            <person name="Mochizuki Y."/>
            <person name="Mount S."/>
            <person name="Morishita T."/>
            <person name="Miura S."/>
            <person name="Nakayama A."/>
            <person name="Nishizaka S."/>
            <person name="Nomoto H."/>
            <person name="Ohta F."/>
            <person name="Oishi K."/>
            <person name="Rigoutsos I."/>
            <person name="Sano M."/>
            <person name="Sasaki A."/>
            <person name="Sasakura Y."/>
            <person name="Shoguchi E."/>
            <person name="Shin-i T."/>
            <person name="Spagnuolo A."/>
            <person name="Stainier D."/>
            <person name="Suzuki M.M."/>
            <person name="Tassy O."/>
            <person name="Takatori N."/>
            <person name="Tokuoka M."/>
            <person name="Yagi K."/>
            <person name="Yoshizaki F."/>
            <person name="Wada S."/>
            <person name="Zhang C."/>
            <person name="Hyatt P.D."/>
            <person name="Larimer F."/>
            <person name="Detter C."/>
            <person name="Doggett N."/>
            <person name="Glavina T."/>
            <person name="Hawkins T."/>
            <person name="Richardson P."/>
            <person name="Lucas S."/>
            <person name="Kohara Y."/>
            <person name="Levine M."/>
            <person name="Satoh N."/>
            <person name="Rokhsar D.S."/>
        </authorList>
    </citation>
    <scope>NUCLEOTIDE SEQUENCE [LARGE SCALE GENOMIC DNA]</scope>
</reference>
<feature type="transmembrane region" description="Helical" evidence="5">
    <location>
        <begin position="244"/>
        <end position="263"/>
    </location>
</feature>
<accession>H2XXD0</accession>
<reference evidence="7" key="3">
    <citation type="submission" date="2025-09" db="UniProtKB">
        <authorList>
            <consortium name="Ensembl"/>
        </authorList>
    </citation>
    <scope>IDENTIFICATION</scope>
</reference>
<evidence type="ECO:0000256" key="3">
    <source>
        <dbReference type="ARBA" id="ARBA00022989"/>
    </source>
</evidence>
<dbReference type="AlphaFoldDB" id="H2XXD0"/>
<dbReference type="FunCoup" id="H2XXD0">
    <property type="interactions" value="60"/>
</dbReference>
<comment type="subcellular location">
    <subcellularLocation>
        <location evidence="1">Membrane</location>
        <topology evidence="1">Multi-pass membrane protein</topology>
    </subcellularLocation>
</comment>
<feature type="domain" description="Sugar phosphate transporter" evidence="6">
    <location>
        <begin position="23"/>
        <end position="232"/>
    </location>
</feature>
<dbReference type="GO" id="GO:0005801">
    <property type="term" value="C:cis-Golgi network"/>
    <property type="evidence" value="ECO:0000318"/>
    <property type="project" value="GO_Central"/>
</dbReference>
<dbReference type="InParanoid" id="H2XXD0"/>
<name>H2XXD0_CIOIN</name>
<dbReference type="Pfam" id="PF03151">
    <property type="entry name" value="TPT"/>
    <property type="match status" value="1"/>
</dbReference>
<feature type="transmembrane region" description="Helical" evidence="5">
    <location>
        <begin position="205"/>
        <end position="224"/>
    </location>
</feature>
<keyword evidence="8" id="KW-1185">Reference proteome</keyword>
<proteinExistence type="predicted"/>
<sequence length="266" mass="29879">MRTDAKTKTTVCGTGILATAVKTICLVSVYYVFSIGLTFYNKWMFKRFHYPLMTTCIHFLTIFILSEILRNVFRICRENSPTLDWKTYASKVFLTGVASALDIGLSNWSFVFITVSLYTMVKSSAIIFILGFSILLRIEKPRFSLVFVVLLISSGLFMFVFESTQFNLEGFILVLSASFIGGIRWTLSQVLTQKKELGLGNPIDLLYHLQPTMFIALFPLALYQEGLSFFLSGHIFGGKTFSDIALSVTMILCGGAIAFMLSCSEY</sequence>
<dbReference type="HOGENOM" id="CLU_022332_1_3_1"/>
<dbReference type="InterPro" id="IPR004853">
    <property type="entry name" value="Sugar_P_trans_dom"/>
</dbReference>
<evidence type="ECO:0000256" key="4">
    <source>
        <dbReference type="ARBA" id="ARBA00023136"/>
    </source>
</evidence>
<dbReference type="PANTHER" id="PTHR11132">
    <property type="entry name" value="SOLUTE CARRIER FAMILY 35"/>
    <property type="match status" value="1"/>
</dbReference>